<dbReference type="PANTHER" id="PTHR46539">
    <property type="entry name" value="E3 UBIQUITIN-PROTEIN LIGASE ATL42"/>
    <property type="match status" value="1"/>
</dbReference>
<dbReference type="PANTHER" id="PTHR46539:SF23">
    <property type="entry name" value="RING-TYPE DOMAIN-CONTAINING PROTEIN"/>
    <property type="match status" value="1"/>
</dbReference>
<feature type="region of interest" description="Disordered" evidence="9">
    <location>
        <begin position="385"/>
        <end position="440"/>
    </location>
</feature>
<dbReference type="Pfam" id="PF13639">
    <property type="entry name" value="zf-RING_2"/>
    <property type="match status" value="1"/>
</dbReference>
<evidence type="ECO:0000256" key="7">
    <source>
        <dbReference type="ARBA" id="ARBA00023136"/>
    </source>
</evidence>
<evidence type="ECO:0000313" key="13">
    <source>
        <dbReference type="EMBL" id="JAS36060.1"/>
    </source>
</evidence>
<dbReference type="CDD" id="cd16668">
    <property type="entry name" value="RING-H2_RNF130-like"/>
    <property type="match status" value="1"/>
</dbReference>
<dbReference type="InterPro" id="IPR001841">
    <property type="entry name" value="Znf_RING"/>
</dbReference>
<dbReference type="FunFam" id="3.30.40.10:FF:000009">
    <property type="entry name" value="E3 ubiquitin-protein ligase RNF130"/>
    <property type="match status" value="1"/>
</dbReference>
<dbReference type="GO" id="GO:0008270">
    <property type="term" value="F:zinc ion binding"/>
    <property type="evidence" value="ECO:0007669"/>
    <property type="project" value="UniProtKB-KW"/>
</dbReference>
<comment type="subcellular location">
    <subcellularLocation>
        <location evidence="1">Membrane</location>
        <topology evidence="1">Single-pass membrane protein</topology>
    </subcellularLocation>
</comment>
<evidence type="ECO:0000256" key="6">
    <source>
        <dbReference type="ARBA" id="ARBA00022989"/>
    </source>
</evidence>
<dbReference type="Pfam" id="PF02225">
    <property type="entry name" value="PA"/>
    <property type="match status" value="1"/>
</dbReference>
<keyword evidence="7 10" id="KW-0472">Membrane</keyword>
<evidence type="ECO:0000256" key="3">
    <source>
        <dbReference type="ARBA" id="ARBA00022723"/>
    </source>
</evidence>
<keyword evidence="2 10" id="KW-0812">Transmembrane</keyword>
<proteinExistence type="predicted"/>
<dbReference type="EMBL" id="GEDC01001238">
    <property type="protein sequence ID" value="JAS36060.1"/>
    <property type="molecule type" value="Transcribed_RNA"/>
</dbReference>
<feature type="transmembrane region" description="Helical" evidence="10">
    <location>
        <begin position="242"/>
        <end position="265"/>
    </location>
</feature>
<dbReference type="Gene3D" id="3.30.40.10">
    <property type="entry name" value="Zinc/RING finger domain, C3HC4 (zinc finger)"/>
    <property type="match status" value="1"/>
</dbReference>
<dbReference type="GO" id="GO:0016020">
    <property type="term" value="C:membrane"/>
    <property type="evidence" value="ECO:0007669"/>
    <property type="project" value="UniProtKB-SubCell"/>
</dbReference>
<evidence type="ECO:0000256" key="1">
    <source>
        <dbReference type="ARBA" id="ARBA00004167"/>
    </source>
</evidence>
<gene>
    <name evidence="13" type="ORF">g.39441</name>
</gene>
<keyword evidence="11" id="KW-0732">Signal</keyword>
<dbReference type="AlphaFoldDB" id="A0A1B6EDU2"/>
<sequence>MAASGEILLLVSVFFISVSRGVSSDNWSNVQLSSYPNGEVTPSYYTAFINLTYVDPASGRVRSERAEIGKFGEDYVGFASGVLVHVKSSDGHTGCTMPLRSSVYPGDLPRQPWVALIKRGDCSFQVKVDNAYRSNASAVIVYNNEDSNSLEKMMLKSPDRRVRVAVLTYKWKGQELARLLDNGTEIITNISIGNNCRVSYNINSLSGPVCSGLPLQRRRSAVVAAICGMAMPVHECAMLTSVLFVSISFIVLMIISLAWLVFYYIQRFRYIHAKDRLSRRLCSAAKKALSKIPTKHIKSDDKEMQGEGECCAICIEPYKTSDIVRILPCRHEFHRSCIDPWLLEHRTCPMCKMDILKHYGFVNFQFTGSQESILHMDIEEAVSDSESLHRPSLSPVPQIRSSDLQTGSSGVSEEESSHLSRPSTPNELTPALSIPGPSSDLSIQIGSPKIHGGLMVMSTSEFLSANKSSSQLRRSVSLDNCDLPSNSQSKQ</sequence>
<dbReference type="Gene3D" id="3.50.30.30">
    <property type="match status" value="1"/>
</dbReference>
<dbReference type="InterPro" id="IPR046450">
    <property type="entry name" value="PA_dom_sf"/>
</dbReference>
<dbReference type="SUPFAM" id="SSF52025">
    <property type="entry name" value="PA domain"/>
    <property type="match status" value="1"/>
</dbReference>
<keyword evidence="4 8" id="KW-0863">Zinc-finger</keyword>
<organism evidence="13">
    <name type="scientific">Clastoptera arizonana</name>
    <name type="common">Arizona spittle bug</name>
    <dbReference type="NCBI Taxonomy" id="38151"/>
    <lineage>
        <taxon>Eukaryota</taxon>
        <taxon>Metazoa</taxon>
        <taxon>Ecdysozoa</taxon>
        <taxon>Arthropoda</taxon>
        <taxon>Hexapoda</taxon>
        <taxon>Insecta</taxon>
        <taxon>Pterygota</taxon>
        <taxon>Neoptera</taxon>
        <taxon>Paraneoptera</taxon>
        <taxon>Hemiptera</taxon>
        <taxon>Auchenorrhyncha</taxon>
        <taxon>Cercopoidea</taxon>
        <taxon>Clastopteridae</taxon>
        <taxon>Clastoptera</taxon>
    </lineage>
</organism>
<evidence type="ECO:0000256" key="9">
    <source>
        <dbReference type="SAM" id="MobiDB-lite"/>
    </source>
</evidence>
<feature type="domain" description="RING-type" evidence="12">
    <location>
        <begin position="311"/>
        <end position="352"/>
    </location>
</feature>
<keyword evidence="3" id="KW-0479">Metal-binding</keyword>
<dbReference type="CDD" id="cd02122">
    <property type="entry name" value="PA_GRAIL_like"/>
    <property type="match status" value="1"/>
</dbReference>
<keyword evidence="5" id="KW-0862">Zinc</keyword>
<feature type="region of interest" description="Disordered" evidence="9">
    <location>
        <begin position="467"/>
        <end position="491"/>
    </location>
</feature>
<evidence type="ECO:0000256" key="10">
    <source>
        <dbReference type="SAM" id="Phobius"/>
    </source>
</evidence>
<protein>
    <recommendedName>
        <fullName evidence="12">RING-type domain-containing protein</fullName>
    </recommendedName>
</protein>
<evidence type="ECO:0000256" key="4">
    <source>
        <dbReference type="ARBA" id="ARBA00022771"/>
    </source>
</evidence>
<evidence type="ECO:0000256" key="5">
    <source>
        <dbReference type="ARBA" id="ARBA00022833"/>
    </source>
</evidence>
<dbReference type="SUPFAM" id="SSF57850">
    <property type="entry name" value="RING/U-box"/>
    <property type="match status" value="1"/>
</dbReference>
<feature type="signal peptide" evidence="11">
    <location>
        <begin position="1"/>
        <end position="24"/>
    </location>
</feature>
<dbReference type="InterPro" id="IPR013083">
    <property type="entry name" value="Znf_RING/FYVE/PHD"/>
</dbReference>
<name>A0A1B6EDU2_9HEMI</name>
<dbReference type="InterPro" id="IPR003137">
    <property type="entry name" value="PA_domain"/>
</dbReference>
<evidence type="ECO:0000256" key="8">
    <source>
        <dbReference type="PROSITE-ProRule" id="PRU00175"/>
    </source>
</evidence>
<evidence type="ECO:0000259" key="12">
    <source>
        <dbReference type="PROSITE" id="PS50089"/>
    </source>
</evidence>
<keyword evidence="6 10" id="KW-1133">Transmembrane helix</keyword>
<evidence type="ECO:0000256" key="11">
    <source>
        <dbReference type="SAM" id="SignalP"/>
    </source>
</evidence>
<dbReference type="PROSITE" id="PS50089">
    <property type="entry name" value="ZF_RING_2"/>
    <property type="match status" value="1"/>
</dbReference>
<feature type="chain" id="PRO_5008582007" description="RING-type domain-containing protein" evidence="11">
    <location>
        <begin position="25"/>
        <end position="491"/>
    </location>
</feature>
<dbReference type="SMART" id="SM00184">
    <property type="entry name" value="RING"/>
    <property type="match status" value="1"/>
</dbReference>
<accession>A0A1B6EDU2</accession>
<reference evidence="13" key="1">
    <citation type="submission" date="2015-12" db="EMBL/GenBank/DDBJ databases">
        <title>De novo transcriptome assembly of four potential Pierce s Disease insect vectors from Arizona vineyards.</title>
        <authorList>
            <person name="Tassone E.E."/>
        </authorList>
    </citation>
    <scope>NUCLEOTIDE SEQUENCE</scope>
</reference>
<evidence type="ECO:0000256" key="2">
    <source>
        <dbReference type="ARBA" id="ARBA00022692"/>
    </source>
</evidence>